<dbReference type="GO" id="GO:0006096">
    <property type="term" value="P:glycolytic process"/>
    <property type="evidence" value="ECO:0007669"/>
    <property type="project" value="UniProtKB-UniRule"/>
</dbReference>
<evidence type="ECO:0000256" key="6">
    <source>
        <dbReference type="ARBA" id="ARBA00023235"/>
    </source>
</evidence>
<dbReference type="PROSITE" id="PS00174">
    <property type="entry name" value="P_GLUCOSE_ISOMERASE_2"/>
    <property type="match status" value="1"/>
</dbReference>
<keyword evidence="6 8" id="KW-0413">Isomerase</keyword>
<evidence type="ECO:0000256" key="2">
    <source>
        <dbReference type="ARBA" id="ARBA00006604"/>
    </source>
</evidence>
<dbReference type="PANTHER" id="PTHR11469:SF1">
    <property type="entry name" value="GLUCOSE-6-PHOSPHATE ISOMERASE"/>
    <property type="match status" value="1"/>
</dbReference>
<dbReference type="AlphaFoldDB" id="A0A2S5RDN5"/>
<dbReference type="EMBL" id="PHNE01000002">
    <property type="protein sequence ID" value="PPE05431.1"/>
    <property type="molecule type" value="Genomic_DNA"/>
</dbReference>
<evidence type="ECO:0000256" key="4">
    <source>
        <dbReference type="ARBA" id="ARBA00022490"/>
    </source>
</evidence>
<evidence type="ECO:0000256" key="9">
    <source>
        <dbReference type="RuleBase" id="RU000612"/>
    </source>
</evidence>
<dbReference type="RefSeq" id="WP_028126403.1">
    <property type="nucleotide sequence ID" value="NZ_PHNE01000002.1"/>
</dbReference>
<sequence length="427" mass="47927">MIKVNLEYASVDLAKEIKDGDIQKIDAMIRNKTGEGADFLGWLDWPKNYDTKEFNAMKKVAKQLRAKIDTLIVIGIGGSYLGTRAADEMLRGLNHTDKVEVIYAGHTMSSTYTDQLTKYLKNKKFGIVVVSKSGTTTEPGIAFRLLENQLIQQFGLEAAKELIVAVTDKAKGALKTLADQKGYQTFVIPDDIGGRFSVLTPVGIFPLMVAGVNTDKILDGAKKAMKKLAKQHDLSNSAYQYAAARYILNTKHGYKMEALVSYELQMQLLTEWWKQLFGESEGKNGKSLFPTSMIFSTDLHSLGQWVQEGTRKVMFETVIRVAKPLADVKVPKDKDNFDELNYLTTKTLHEINSIAIEGVLDAHVNVGKMPNIVLEFEKMNEEMFGYLVYWFELAVAMSAYLLEVNPFNQPGVEVYKKNMFKLLGKPE</sequence>
<organism evidence="10 11">
    <name type="scientific">Williamsoniiplasma lucivorax</name>
    <dbReference type="NCBI Taxonomy" id="209274"/>
    <lineage>
        <taxon>Bacteria</taxon>
        <taxon>Bacillati</taxon>
        <taxon>Mycoplasmatota</taxon>
        <taxon>Mollicutes</taxon>
        <taxon>Entomoplasmatales</taxon>
        <taxon>Williamsoniiplasma</taxon>
    </lineage>
</organism>
<dbReference type="CDD" id="cd05016">
    <property type="entry name" value="SIS_PGI_2"/>
    <property type="match status" value="1"/>
</dbReference>
<comment type="pathway">
    <text evidence="8">Carbohydrate biosynthesis; gluconeogenesis.</text>
</comment>
<dbReference type="FunFam" id="3.40.50.10490:FF:000016">
    <property type="entry name" value="Glucose-6-phosphate isomerase"/>
    <property type="match status" value="1"/>
</dbReference>
<keyword evidence="5 8" id="KW-0324">Glycolysis</keyword>
<dbReference type="GO" id="GO:0006094">
    <property type="term" value="P:gluconeogenesis"/>
    <property type="evidence" value="ECO:0007669"/>
    <property type="project" value="UniProtKB-UniRule"/>
</dbReference>
<reference evidence="10 11" key="1">
    <citation type="submission" date="2017-11" db="EMBL/GenBank/DDBJ databases">
        <title>Genome sequence of Entomoplasma lucivorax PIPN-2 (ATCC 49196).</title>
        <authorList>
            <person name="Lo W.-S."/>
            <person name="Gasparich G.E."/>
            <person name="Kuo C.-H."/>
        </authorList>
    </citation>
    <scope>NUCLEOTIDE SEQUENCE [LARGE SCALE GENOMIC DNA]</scope>
    <source>
        <strain evidence="10 11">PIPN-2</strain>
    </source>
</reference>
<dbReference type="InterPro" id="IPR035482">
    <property type="entry name" value="SIS_PGI_2"/>
</dbReference>
<dbReference type="InterPro" id="IPR001672">
    <property type="entry name" value="G6P_Isomerase"/>
</dbReference>
<comment type="function">
    <text evidence="8">Catalyzes the reversible isomerization of glucose-6-phosphate to fructose-6-phosphate.</text>
</comment>
<dbReference type="Pfam" id="PF00342">
    <property type="entry name" value="PGI"/>
    <property type="match status" value="1"/>
</dbReference>
<gene>
    <name evidence="8 10" type="primary">pgi</name>
    <name evidence="10" type="ORF">ELUCI_v1c05230</name>
</gene>
<evidence type="ECO:0000313" key="10">
    <source>
        <dbReference type="EMBL" id="PPE05431.1"/>
    </source>
</evidence>
<protein>
    <recommendedName>
        <fullName evidence="8">Glucose-6-phosphate isomerase</fullName>
        <shortName evidence="8">GPI</shortName>
        <ecNumber evidence="8">5.3.1.9</ecNumber>
    </recommendedName>
    <alternativeName>
        <fullName evidence="8">Phosphoglucose isomerase</fullName>
        <shortName evidence="8">PGI</shortName>
    </alternativeName>
    <alternativeName>
        <fullName evidence="8">Phosphohexose isomerase</fullName>
        <shortName evidence="8">PHI</shortName>
    </alternativeName>
</protein>
<comment type="similarity">
    <text evidence="2 8 9">Belongs to the GPI family.</text>
</comment>
<keyword evidence="3 8" id="KW-0312">Gluconeogenesis</keyword>
<dbReference type="STRING" id="1399797.GCA_000518285_00296"/>
<dbReference type="PANTHER" id="PTHR11469">
    <property type="entry name" value="GLUCOSE-6-PHOSPHATE ISOMERASE"/>
    <property type="match status" value="1"/>
</dbReference>
<dbReference type="HAMAP" id="MF_00473">
    <property type="entry name" value="G6P_isomerase"/>
    <property type="match status" value="1"/>
</dbReference>
<evidence type="ECO:0000256" key="7">
    <source>
        <dbReference type="ARBA" id="ARBA00029321"/>
    </source>
</evidence>
<evidence type="ECO:0000256" key="3">
    <source>
        <dbReference type="ARBA" id="ARBA00022432"/>
    </source>
</evidence>
<accession>A0A2S5RDN5</accession>
<dbReference type="CDD" id="cd05015">
    <property type="entry name" value="SIS_PGI_1"/>
    <property type="match status" value="1"/>
</dbReference>
<evidence type="ECO:0000256" key="1">
    <source>
        <dbReference type="ARBA" id="ARBA00004926"/>
    </source>
</evidence>
<dbReference type="GO" id="GO:0051156">
    <property type="term" value="P:glucose 6-phosphate metabolic process"/>
    <property type="evidence" value="ECO:0007669"/>
    <property type="project" value="TreeGrafter"/>
</dbReference>
<dbReference type="GO" id="GO:0005829">
    <property type="term" value="C:cytosol"/>
    <property type="evidence" value="ECO:0007669"/>
    <property type="project" value="TreeGrafter"/>
</dbReference>
<dbReference type="PROSITE" id="PS51463">
    <property type="entry name" value="P_GLUCOSE_ISOMERASE_3"/>
    <property type="match status" value="1"/>
</dbReference>
<keyword evidence="4 8" id="KW-0963">Cytoplasm</keyword>
<dbReference type="PRINTS" id="PR00662">
    <property type="entry name" value="G6PISOMERASE"/>
</dbReference>
<dbReference type="InterPro" id="IPR046348">
    <property type="entry name" value="SIS_dom_sf"/>
</dbReference>
<comment type="pathway">
    <text evidence="1 8 9">Carbohydrate degradation; glycolysis; D-glyceraldehyde 3-phosphate and glycerone phosphate from D-glucose: step 2/4.</text>
</comment>
<dbReference type="InterPro" id="IPR018189">
    <property type="entry name" value="Phosphoglucose_isomerase_CS"/>
</dbReference>
<evidence type="ECO:0000256" key="5">
    <source>
        <dbReference type="ARBA" id="ARBA00023152"/>
    </source>
</evidence>
<dbReference type="GO" id="GO:0004347">
    <property type="term" value="F:glucose-6-phosphate isomerase activity"/>
    <property type="evidence" value="ECO:0007669"/>
    <property type="project" value="UniProtKB-UniRule"/>
</dbReference>
<dbReference type="PROSITE" id="PS00765">
    <property type="entry name" value="P_GLUCOSE_ISOMERASE_1"/>
    <property type="match status" value="1"/>
</dbReference>
<dbReference type="InterPro" id="IPR035476">
    <property type="entry name" value="SIS_PGI_1"/>
</dbReference>
<dbReference type="SUPFAM" id="SSF53697">
    <property type="entry name" value="SIS domain"/>
    <property type="match status" value="1"/>
</dbReference>
<proteinExistence type="inferred from homology"/>
<dbReference type="NCBIfam" id="NF010697">
    <property type="entry name" value="PRK14097.1"/>
    <property type="match status" value="1"/>
</dbReference>
<dbReference type="UniPathway" id="UPA00138"/>
<comment type="caution">
    <text evidence="10">The sequence shown here is derived from an EMBL/GenBank/DDBJ whole genome shotgun (WGS) entry which is preliminary data.</text>
</comment>
<keyword evidence="11" id="KW-1185">Reference proteome</keyword>
<dbReference type="EC" id="5.3.1.9" evidence="8"/>
<evidence type="ECO:0000313" key="11">
    <source>
        <dbReference type="Proteomes" id="UP000237865"/>
    </source>
</evidence>
<dbReference type="GO" id="GO:0097367">
    <property type="term" value="F:carbohydrate derivative binding"/>
    <property type="evidence" value="ECO:0007669"/>
    <property type="project" value="InterPro"/>
</dbReference>
<dbReference type="UniPathway" id="UPA00109">
    <property type="reaction ID" value="UER00181"/>
</dbReference>
<comment type="catalytic activity">
    <reaction evidence="7 8 9">
        <text>alpha-D-glucose 6-phosphate = beta-D-fructose 6-phosphate</text>
        <dbReference type="Rhea" id="RHEA:11816"/>
        <dbReference type="ChEBI" id="CHEBI:57634"/>
        <dbReference type="ChEBI" id="CHEBI:58225"/>
        <dbReference type="EC" id="5.3.1.9"/>
    </reaction>
</comment>
<name>A0A2S5RDN5_9MOLU</name>
<evidence type="ECO:0000256" key="8">
    <source>
        <dbReference type="HAMAP-Rule" id="MF_00473"/>
    </source>
</evidence>
<dbReference type="Gene3D" id="3.40.50.10490">
    <property type="entry name" value="Glucose-6-phosphate isomerase like protein, domain 1"/>
    <property type="match status" value="2"/>
</dbReference>
<feature type="active site" evidence="8">
    <location>
        <position position="416"/>
    </location>
</feature>
<feature type="active site" description="Proton donor" evidence="8">
    <location>
        <position position="279"/>
    </location>
</feature>
<dbReference type="Proteomes" id="UP000237865">
    <property type="component" value="Unassembled WGS sequence"/>
</dbReference>
<comment type="caution">
    <text evidence="8">Lacks conserved residue(s) required for the propagation of feature annotation.</text>
</comment>
<dbReference type="GO" id="GO:0048029">
    <property type="term" value="F:monosaccharide binding"/>
    <property type="evidence" value="ECO:0007669"/>
    <property type="project" value="TreeGrafter"/>
</dbReference>
<comment type="subcellular location">
    <subcellularLocation>
        <location evidence="8">Cytoplasm</location>
    </subcellularLocation>
</comment>